<dbReference type="PATRIC" id="fig|1121865.3.peg.585"/>
<dbReference type="AlphaFoldDB" id="S1NUV4"/>
<name>S1NUV4_9ENTE</name>
<keyword evidence="2" id="KW-1185">Reference proteome</keyword>
<organism evidence="1 2">
    <name type="scientific">Enterococcus columbae DSM 7374 = ATCC 51263</name>
    <dbReference type="NCBI Taxonomy" id="1121865"/>
    <lineage>
        <taxon>Bacteria</taxon>
        <taxon>Bacillati</taxon>
        <taxon>Bacillota</taxon>
        <taxon>Bacilli</taxon>
        <taxon>Lactobacillales</taxon>
        <taxon>Enterococcaceae</taxon>
        <taxon>Enterococcus</taxon>
    </lineage>
</organism>
<comment type="caution">
    <text evidence="1">The sequence shown here is derived from an EMBL/GenBank/DDBJ whole genome shotgun (WGS) entry which is preliminary data.</text>
</comment>
<dbReference type="EMBL" id="ASWJ01000004">
    <property type="protein sequence ID" value="EOW84694.1"/>
    <property type="molecule type" value="Genomic_DNA"/>
</dbReference>
<protein>
    <submittedName>
        <fullName evidence="1">Uncharacterized protein</fullName>
    </submittedName>
</protein>
<dbReference type="eggNOG" id="COG1943">
    <property type="taxonomic scope" value="Bacteria"/>
</dbReference>
<gene>
    <name evidence="1" type="ORF">I568_01190</name>
</gene>
<sequence>MDTVGRNKVKIEEYIRNQLQDDYVADQLTLFEEYDPFAGKKKSKERINPFRI</sequence>
<proteinExistence type="predicted"/>
<evidence type="ECO:0000313" key="2">
    <source>
        <dbReference type="Proteomes" id="UP000014113"/>
    </source>
</evidence>
<evidence type="ECO:0000313" key="1">
    <source>
        <dbReference type="EMBL" id="EOW84694.1"/>
    </source>
</evidence>
<accession>S1NUV4</accession>
<dbReference type="Proteomes" id="UP000014113">
    <property type="component" value="Unassembled WGS sequence"/>
</dbReference>
<reference evidence="1 2" key="1">
    <citation type="submission" date="2013-03" db="EMBL/GenBank/DDBJ databases">
        <title>The Genome Sequence of Enterococcus columbae ATCC_51263 (PacBio/Illumina hybrid assembly).</title>
        <authorList>
            <consortium name="The Broad Institute Genomics Platform"/>
            <consortium name="The Broad Institute Genome Sequencing Center for Infectious Disease"/>
            <person name="Earl A."/>
            <person name="Russ C."/>
            <person name="Gilmore M."/>
            <person name="Surin D."/>
            <person name="Walker B."/>
            <person name="Young S."/>
            <person name="Zeng Q."/>
            <person name="Gargeya S."/>
            <person name="Fitzgerald M."/>
            <person name="Haas B."/>
            <person name="Abouelleil A."/>
            <person name="Allen A.W."/>
            <person name="Alvarado L."/>
            <person name="Arachchi H.M."/>
            <person name="Berlin A.M."/>
            <person name="Chapman S.B."/>
            <person name="Gainer-Dewar J."/>
            <person name="Goldberg J."/>
            <person name="Griggs A."/>
            <person name="Gujja S."/>
            <person name="Hansen M."/>
            <person name="Howarth C."/>
            <person name="Imamovic A."/>
            <person name="Ireland A."/>
            <person name="Larimer J."/>
            <person name="McCowan C."/>
            <person name="Murphy C."/>
            <person name="Pearson M."/>
            <person name="Poon T.W."/>
            <person name="Priest M."/>
            <person name="Roberts A."/>
            <person name="Saif S."/>
            <person name="Shea T."/>
            <person name="Sisk P."/>
            <person name="Sykes S."/>
            <person name="Wortman J."/>
            <person name="Nusbaum C."/>
            <person name="Birren B."/>
        </authorList>
    </citation>
    <scope>NUCLEOTIDE SEQUENCE [LARGE SCALE GENOMIC DNA]</scope>
    <source>
        <strain evidence="1 2">ATCC 51263</strain>
    </source>
</reference>